<evidence type="ECO:0000256" key="1">
    <source>
        <dbReference type="ARBA" id="ARBA00005278"/>
    </source>
</evidence>
<dbReference type="Proteomes" id="UP000838749">
    <property type="component" value="Unassembled WGS sequence"/>
</dbReference>
<dbReference type="EMBL" id="CAKMAB010000018">
    <property type="protein sequence ID" value="CAH1057315.1"/>
    <property type="molecule type" value="Genomic_DNA"/>
</dbReference>
<keyword evidence="4" id="KW-0812">Transmembrane</keyword>
<sequence length="483" mass="53288">MKEPVQKESHTFEEVFTQIFGLSSDIKRLTLSLSDSDYTVQLVYCQGLCDEIKVEGTIIPELKKIPESILTSHELDLEQKVPFHITPLPSNEIENSMTGTVLNGDLFLLFTPSNQCYVVKLADPPKRQPEEPNTEVSTRGPKDGFTEESFTNIALIRKRLKTELLAVEKFTIGTQTATEVHLLYLKETIKPHVLTEIQTRLTDLQIKGLVSSTQLEECLTGFSLFPLFSYTGRPDYAANSLLHGKFVILTNGSPTVIIAPASFSFLLNTSEDAHMVNIFVAFTRLLRVLGVMLSLFLPGFWIALTTFHQDQIPFTLLATLVNSRQGVPLPAPLEAIVMLILFEIFREAGMRLPTAYGQTLSVVGGLIIGQAAISAGIAGPGTIVVIAISVLATFTLVNQSLVSVASFLRITVLLISGFLGLFGTMTCLLALVLYLVNLRSFGTYYLSPLSPPHLKGLYKVIFRMPWGKGKFTDNTRIKGRGRS</sequence>
<comment type="caution">
    <text evidence="5">The sequence shown here is derived from an EMBL/GenBank/DDBJ whole genome shotgun (WGS) entry which is preliminary data.</text>
</comment>
<dbReference type="InterPro" id="IPR050768">
    <property type="entry name" value="UPF0353/GerABKA_families"/>
</dbReference>
<organism evidence="5 6">
    <name type="scientific">Paenibacillus pseudetheri</name>
    <dbReference type="NCBI Taxonomy" id="2897682"/>
    <lineage>
        <taxon>Bacteria</taxon>
        <taxon>Bacillati</taxon>
        <taxon>Bacillota</taxon>
        <taxon>Bacilli</taxon>
        <taxon>Bacillales</taxon>
        <taxon>Paenibacillaceae</taxon>
        <taxon>Paenibacillus</taxon>
    </lineage>
</organism>
<dbReference type="InterPro" id="IPR004995">
    <property type="entry name" value="Spore_Ger"/>
</dbReference>
<dbReference type="Pfam" id="PF03323">
    <property type="entry name" value="GerA"/>
    <property type="match status" value="1"/>
</dbReference>
<evidence type="ECO:0000256" key="4">
    <source>
        <dbReference type="SAM" id="Phobius"/>
    </source>
</evidence>
<feature type="transmembrane region" description="Helical" evidence="4">
    <location>
        <begin position="412"/>
        <end position="436"/>
    </location>
</feature>
<protein>
    <submittedName>
        <fullName evidence="5">Spore germination protein XA</fullName>
    </submittedName>
</protein>
<name>A0ABN8FN96_9BACL</name>
<feature type="transmembrane region" description="Helical" evidence="4">
    <location>
        <begin position="327"/>
        <end position="345"/>
    </location>
</feature>
<evidence type="ECO:0000313" key="6">
    <source>
        <dbReference type="Proteomes" id="UP000838749"/>
    </source>
</evidence>
<evidence type="ECO:0000256" key="3">
    <source>
        <dbReference type="SAM" id="MobiDB-lite"/>
    </source>
</evidence>
<gene>
    <name evidence="5" type="primary">gerXA</name>
    <name evidence="5" type="ORF">PAECIP111894_03473</name>
</gene>
<feature type="transmembrane region" description="Helical" evidence="4">
    <location>
        <begin position="383"/>
        <end position="405"/>
    </location>
</feature>
<dbReference type="PIRSF" id="PIRSF005690">
    <property type="entry name" value="GerBA"/>
    <property type="match status" value="1"/>
</dbReference>
<feature type="transmembrane region" description="Helical" evidence="4">
    <location>
        <begin position="357"/>
        <end position="377"/>
    </location>
</feature>
<keyword evidence="2 4" id="KW-0472">Membrane</keyword>
<feature type="transmembrane region" description="Helical" evidence="4">
    <location>
        <begin position="285"/>
        <end position="307"/>
    </location>
</feature>
<dbReference type="PANTHER" id="PTHR22550">
    <property type="entry name" value="SPORE GERMINATION PROTEIN"/>
    <property type="match status" value="1"/>
</dbReference>
<evidence type="ECO:0000313" key="5">
    <source>
        <dbReference type="EMBL" id="CAH1057315.1"/>
    </source>
</evidence>
<proteinExistence type="inferred from homology"/>
<feature type="region of interest" description="Disordered" evidence="3">
    <location>
        <begin position="123"/>
        <end position="145"/>
    </location>
</feature>
<keyword evidence="4" id="KW-1133">Transmembrane helix</keyword>
<comment type="similarity">
    <text evidence="1">Belongs to the GerABKA family.</text>
</comment>
<dbReference type="RefSeq" id="WP_234535915.1">
    <property type="nucleotide sequence ID" value="NZ_CAKMAB010000018.1"/>
</dbReference>
<reference evidence="5" key="1">
    <citation type="submission" date="2021-12" db="EMBL/GenBank/DDBJ databases">
        <authorList>
            <person name="Criscuolo A."/>
        </authorList>
    </citation>
    <scope>NUCLEOTIDE SEQUENCE</scope>
    <source>
        <strain evidence="5">CIP111894</strain>
    </source>
</reference>
<evidence type="ECO:0000256" key="2">
    <source>
        <dbReference type="ARBA" id="ARBA00023136"/>
    </source>
</evidence>
<accession>A0ABN8FN96</accession>
<dbReference type="PANTHER" id="PTHR22550:SF5">
    <property type="entry name" value="LEUCINE ZIPPER PROTEIN 4"/>
    <property type="match status" value="1"/>
</dbReference>
<keyword evidence="6" id="KW-1185">Reference proteome</keyword>